<dbReference type="PROSITE" id="PS50035">
    <property type="entry name" value="PLD"/>
    <property type="match status" value="2"/>
</dbReference>
<keyword evidence="6" id="KW-0677">Repeat</keyword>
<keyword evidence="5 13" id="KW-0812">Transmembrane</keyword>
<dbReference type="Pfam" id="PF13396">
    <property type="entry name" value="PLDc_N"/>
    <property type="match status" value="1"/>
</dbReference>
<dbReference type="InterPro" id="IPR022924">
    <property type="entry name" value="Cardiolipin_synthase"/>
</dbReference>
<evidence type="ECO:0000256" key="9">
    <source>
        <dbReference type="ARBA" id="ARBA00023136"/>
    </source>
</evidence>
<dbReference type="PANTHER" id="PTHR21248">
    <property type="entry name" value="CARDIOLIPIN SYNTHASE"/>
    <property type="match status" value="1"/>
</dbReference>
<evidence type="ECO:0000256" key="13">
    <source>
        <dbReference type="SAM" id="Phobius"/>
    </source>
</evidence>
<dbReference type="CDD" id="cd09112">
    <property type="entry name" value="PLDc_CLS_2"/>
    <property type="match status" value="1"/>
</dbReference>
<evidence type="ECO:0000256" key="1">
    <source>
        <dbReference type="ARBA" id="ARBA00004651"/>
    </source>
</evidence>
<dbReference type="InterPro" id="IPR025202">
    <property type="entry name" value="PLD-like_dom"/>
</dbReference>
<accession>A0A5C6BKC1</accession>
<comment type="subcellular location">
    <subcellularLocation>
        <location evidence="1">Cell membrane</location>
        <topology evidence="1">Multi-pass membrane protein</topology>
    </subcellularLocation>
</comment>
<comment type="caution">
    <text evidence="15">The sequence shown here is derived from an EMBL/GenBank/DDBJ whole genome shotgun (WGS) entry which is preliminary data.</text>
</comment>
<keyword evidence="10" id="KW-0594">Phospholipid biosynthesis</keyword>
<evidence type="ECO:0000256" key="6">
    <source>
        <dbReference type="ARBA" id="ARBA00022737"/>
    </source>
</evidence>
<evidence type="ECO:0000256" key="3">
    <source>
        <dbReference type="ARBA" id="ARBA00022516"/>
    </source>
</evidence>
<evidence type="ECO:0000256" key="8">
    <source>
        <dbReference type="ARBA" id="ARBA00023098"/>
    </source>
</evidence>
<evidence type="ECO:0000256" key="10">
    <source>
        <dbReference type="ARBA" id="ARBA00023209"/>
    </source>
</evidence>
<dbReference type="CDD" id="cd09110">
    <property type="entry name" value="PLDc_CLS_1"/>
    <property type="match status" value="1"/>
</dbReference>
<dbReference type="Pfam" id="PF13091">
    <property type="entry name" value="PLDc_2"/>
    <property type="match status" value="2"/>
</dbReference>
<evidence type="ECO:0000256" key="11">
    <source>
        <dbReference type="ARBA" id="ARBA00023264"/>
    </source>
</evidence>
<dbReference type="RefSeq" id="WP_231962937.1">
    <property type="nucleotide sequence ID" value="NZ_SJPP01000001.1"/>
</dbReference>
<evidence type="ECO:0000313" key="15">
    <source>
        <dbReference type="EMBL" id="TWU11639.1"/>
    </source>
</evidence>
<evidence type="ECO:0000256" key="2">
    <source>
        <dbReference type="ARBA" id="ARBA00022475"/>
    </source>
</evidence>
<feature type="domain" description="PLD phosphodiesterase" evidence="14">
    <location>
        <begin position="407"/>
        <end position="434"/>
    </location>
</feature>
<dbReference type="NCBIfam" id="TIGR04265">
    <property type="entry name" value="bac_cardiolipin"/>
    <property type="match status" value="1"/>
</dbReference>
<dbReference type="AlphaFoldDB" id="A0A5C6BKC1"/>
<feature type="transmembrane region" description="Helical" evidence="13">
    <location>
        <begin position="21"/>
        <end position="43"/>
    </location>
</feature>
<reference evidence="15 16" key="1">
    <citation type="submission" date="2019-02" db="EMBL/GenBank/DDBJ databases">
        <title>Deep-cultivation of Planctomycetes and their phenomic and genomic characterization uncovers novel biology.</title>
        <authorList>
            <person name="Wiegand S."/>
            <person name="Jogler M."/>
            <person name="Boedeker C."/>
            <person name="Pinto D."/>
            <person name="Vollmers J."/>
            <person name="Rivas-Marin E."/>
            <person name="Kohn T."/>
            <person name="Peeters S.H."/>
            <person name="Heuer A."/>
            <person name="Rast P."/>
            <person name="Oberbeckmann S."/>
            <person name="Bunk B."/>
            <person name="Jeske O."/>
            <person name="Meyerdierks A."/>
            <person name="Storesund J.E."/>
            <person name="Kallscheuer N."/>
            <person name="Luecker S."/>
            <person name="Lage O.M."/>
            <person name="Pohl T."/>
            <person name="Merkel B.J."/>
            <person name="Hornburger P."/>
            <person name="Mueller R.-W."/>
            <person name="Bruemmer F."/>
            <person name="Labrenz M."/>
            <person name="Spormann A.M."/>
            <person name="Op Den Camp H."/>
            <person name="Overmann J."/>
            <person name="Amann R."/>
            <person name="Jetten M.S.M."/>
            <person name="Mascher T."/>
            <person name="Medema M.H."/>
            <person name="Devos D.P."/>
            <person name="Kaster A.-K."/>
            <person name="Ovreas L."/>
            <person name="Rohde M."/>
            <person name="Galperin M.Y."/>
            <person name="Jogler C."/>
        </authorList>
    </citation>
    <scope>NUCLEOTIDE SEQUENCE [LARGE SCALE GENOMIC DNA]</scope>
    <source>
        <strain evidence="15 16">CA54</strain>
    </source>
</reference>
<gene>
    <name evidence="15" type="primary">ywiE</name>
    <name evidence="15" type="ORF">CA54_04470</name>
</gene>
<sequence>MGYKSAQKSTTATPRLKRIMLTLYFWITLCGYLVTLLLIPVLLLQKKRPVSTVAWLFLIVLAPYFGALFYVVFGVNRVQRRVRRKTVSDREISRLLPELTHYQLLPGEGLTTKQQNIVRLINRLSSTRPTINNRIELLNDTNQTLGLIEQAILAAEHSLHLEYYIWQMDRTGTRVRDLLIQKAHAGVTVRFLYDGIGSMFLSRKFLRPMIDAGIQVAAFLPGRSFRERWSINLRSHRKIVIVDGQIGFTGGMNIGDEYLGRNPQLGYWRDTHLKMQGPVVLQLQQVFAEDWFYAVGEELTQPALYPDPRISGDNIAQIVSSGPIDEFNSFHALFFAAIAKAEQNITMATSYFVPTEPLMAALTTAAFRGVKVRLLLSGRGAYRWMLYAGRGYYDELLDAGVEIFEYQKGLLHSKTLTIDGNWSLVGTANFDVRSLLLNFEVGVAVYDQEMARQLETAFEKDIASARVIDSESWENRGLGQRLSENLMKIFSPVL</sequence>
<dbReference type="SUPFAM" id="SSF56024">
    <property type="entry name" value="Phospholipase D/nuclease"/>
    <property type="match status" value="2"/>
</dbReference>
<proteinExistence type="predicted"/>
<evidence type="ECO:0000259" key="14">
    <source>
        <dbReference type="PROSITE" id="PS50035"/>
    </source>
</evidence>
<keyword evidence="4 15" id="KW-0808">Transferase</keyword>
<keyword evidence="11" id="KW-1208">Phospholipid metabolism</keyword>
<keyword evidence="2" id="KW-1003">Cell membrane</keyword>
<name>A0A5C6BKC1_9PLAN</name>
<evidence type="ECO:0000256" key="5">
    <source>
        <dbReference type="ARBA" id="ARBA00022692"/>
    </source>
</evidence>
<keyword evidence="7 13" id="KW-1133">Transmembrane helix</keyword>
<dbReference type="SMART" id="SM00155">
    <property type="entry name" value="PLDc"/>
    <property type="match status" value="2"/>
</dbReference>
<dbReference type="GO" id="GO:0008808">
    <property type="term" value="F:cardiolipin synthase activity"/>
    <property type="evidence" value="ECO:0007669"/>
    <property type="project" value="UniProtKB-UniRule"/>
</dbReference>
<keyword evidence="3" id="KW-0444">Lipid biosynthesis</keyword>
<evidence type="ECO:0000313" key="16">
    <source>
        <dbReference type="Proteomes" id="UP000320735"/>
    </source>
</evidence>
<dbReference type="PANTHER" id="PTHR21248:SF22">
    <property type="entry name" value="PHOSPHOLIPASE D"/>
    <property type="match status" value="1"/>
</dbReference>
<dbReference type="GO" id="GO:0005886">
    <property type="term" value="C:plasma membrane"/>
    <property type="evidence" value="ECO:0007669"/>
    <property type="project" value="UniProtKB-SubCell"/>
</dbReference>
<keyword evidence="8" id="KW-0443">Lipid metabolism</keyword>
<evidence type="ECO:0000256" key="12">
    <source>
        <dbReference type="NCBIfam" id="TIGR04265"/>
    </source>
</evidence>
<dbReference type="InterPro" id="IPR027379">
    <property type="entry name" value="CLS_N"/>
</dbReference>
<evidence type="ECO:0000256" key="7">
    <source>
        <dbReference type="ARBA" id="ARBA00022989"/>
    </source>
</evidence>
<feature type="transmembrane region" description="Helical" evidence="13">
    <location>
        <begin position="55"/>
        <end position="75"/>
    </location>
</feature>
<dbReference type="EMBL" id="SJPP01000001">
    <property type="protein sequence ID" value="TWU11639.1"/>
    <property type="molecule type" value="Genomic_DNA"/>
</dbReference>
<dbReference type="GO" id="GO:0032049">
    <property type="term" value="P:cardiolipin biosynthetic process"/>
    <property type="evidence" value="ECO:0007669"/>
    <property type="project" value="UniProtKB-UniRule"/>
</dbReference>
<evidence type="ECO:0000256" key="4">
    <source>
        <dbReference type="ARBA" id="ARBA00022679"/>
    </source>
</evidence>
<dbReference type="Proteomes" id="UP000320735">
    <property type="component" value="Unassembled WGS sequence"/>
</dbReference>
<dbReference type="Gene3D" id="3.30.870.10">
    <property type="entry name" value="Endonuclease Chain A"/>
    <property type="match status" value="2"/>
</dbReference>
<organism evidence="15 16">
    <name type="scientific">Symmachiella macrocystis</name>
    <dbReference type="NCBI Taxonomy" id="2527985"/>
    <lineage>
        <taxon>Bacteria</taxon>
        <taxon>Pseudomonadati</taxon>
        <taxon>Planctomycetota</taxon>
        <taxon>Planctomycetia</taxon>
        <taxon>Planctomycetales</taxon>
        <taxon>Planctomycetaceae</taxon>
        <taxon>Symmachiella</taxon>
    </lineage>
</organism>
<dbReference type="InterPro" id="IPR001736">
    <property type="entry name" value="PLipase_D/transphosphatidylase"/>
</dbReference>
<keyword evidence="16" id="KW-1185">Reference proteome</keyword>
<keyword evidence="9 13" id="KW-0472">Membrane</keyword>
<dbReference type="EC" id="2.7.8.-" evidence="12"/>
<protein>
    <recommendedName>
        <fullName evidence="12">Cardiolipin synthase</fullName>
        <ecNumber evidence="12">2.7.8.-</ecNumber>
    </recommendedName>
</protein>
<feature type="domain" description="PLD phosphodiesterase" evidence="14">
    <location>
        <begin position="231"/>
        <end position="258"/>
    </location>
</feature>